<evidence type="ECO:0000313" key="4">
    <source>
        <dbReference type="Proteomes" id="UP000002051"/>
    </source>
</evidence>
<gene>
    <name evidence="2" type="ordered locus">MTR_2g029390</name>
</gene>
<feature type="compositionally biased region" description="Basic and acidic residues" evidence="1">
    <location>
        <begin position="125"/>
        <end position="137"/>
    </location>
</feature>
<reference evidence="2 4" key="2">
    <citation type="journal article" date="2014" name="BMC Genomics">
        <title>An improved genome release (version Mt4.0) for the model legume Medicago truncatula.</title>
        <authorList>
            <person name="Tang H."/>
            <person name="Krishnakumar V."/>
            <person name="Bidwell S."/>
            <person name="Rosen B."/>
            <person name="Chan A."/>
            <person name="Zhou S."/>
            <person name="Gentzbittel L."/>
            <person name="Childs K.L."/>
            <person name="Yandell M."/>
            <person name="Gundlach H."/>
            <person name="Mayer K.F."/>
            <person name="Schwartz D.C."/>
            <person name="Town C.D."/>
        </authorList>
    </citation>
    <scope>GENOME REANNOTATION</scope>
    <source>
        <strain evidence="2">A17</strain>
        <strain evidence="3 4">cv. Jemalong A17</strain>
    </source>
</reference>
<dbReference type="EMBL" id="CM001218">
    <property type="protein sequence ID" value="KEH37038.1"/>
    <property type="molecule type" value="Genomic_DNA"/>
</dbReference>
<feature type="region of interest" description="Disordered" evidence="1">
    <location>
        <begin position="125"/>
        <end position="144"/>
    </location>
</feature>
<evidence type="ECO:0000313" key="2">
    <source>
        <dbReference type="EMBL" id="KEH37038.1"/>
    </source>
</evidence>
<dbReference type="EnsemblPlants" id="KEH37038">
    <property type="protein sequence ID" value="KEH37038"/>
    <property type="gene ID" value="MTR_2g029390"/>
</dbReference>
<keyword evidence="4" id="KW-1185">Reference proteome</keyword>
<reference evidence="2 4" key="1">
    <citation type="journal article" date="2011" name="Nature">
        <title>The Medicago genome provides insight into the evolution of rhizobial symbioses.</title>
        <authorList>
            <person name="Young N.D."/>
            <person name="Debelle F."/>
            <person name="Oldroyd G.E."/>
            <person name="Geurts R."/>
            <person name="Cannon S.B."/>
            <person name="Udvardi M.K."/>
            <person name="Benedito V.A."/>
            <person name="Mayer K.F."/>
            <person name="Gouzy J."/>
            <person name="Schoof H."/>
            <person name="Van de Peer Y."/>
            <person name="Proost S."/>
            <person name="Cook D.R."/>
            <person name="Meyers B.C."/>
            <person name="Spannagl M."/>
            <person name="Cheung F."/>
            <person name="De Mita S."/>
            <person name="Krishnakumar V."/>
            <person name="Gundlach H."/>
            <person name="Zhou S."/>
            <person name="Mudge J."/>
            <person name="Bharti A.K."/>
            <person name="Murray J.D."/>
            <person name="Naoumkina M.A."/>
            <person name="Rosen B."/>
            <person name="Silverstein K.A."/>
            <person name="Tang H."/>
            <person name="Rombauts S."/>
            <person name="Zhao P.X."/>
            <person name="Zhou P."/>
            <person name="Barbe V."/>
            <person name="Bardou P."/>
            <person name="Bechner M."/>
            <person name="Bellec A."/>
            <person name="Berger A."/>
            <person name="Berges H."/>
            <person name="Bidwell S."/>
            <person name="Bisseling T."/>
            <person name="Choisne N."/>
            <person name="Couloux A."/>
            <person name="Denny R."/>
            <person name="Deshpande S."/>
            <person name="Dai X."/>
            <person name="Doyle J.J."/>
            <person name="Dudez A.M."/>
            <person name="Farmer A.D."/>
            <person name="Fouteau S."/>
            <person name="Franken C."/>
            <person name="Gibelin C."/>
            <person name="Gish J."/>
            <person name="Goldstein S."/>
            <person name="Gonzalez A.J."/>
            <person name="Green P.J."/>
            <person name="Hallab A."/>
            <person name="Hartog M."/>
            <person name="Hua A."/>
            <person name="Humphray S.J."/>
            <person name="Jeong D.H."/>
            <person name="Jing Y."/>
            <person name="Jocker A."/>
            <person name="Kenton S.M."/>
            <person name="Kim D.J."/>
            <person name="Klee K."/>
            <person name="Lai H."/>
            <person name="Lang C."/>
            <person name="Lin S."/>
            <person name="Macmil S.L."/>
            <person name="Magdelenat G."/>
            <person name="Matthews L."/>
            <person name="McCorrison J."/>
            <person name="Monaghan E.L."/>
            <person name="Mun J.H."/>
            <person name="Najar F.Z."/>
            <person name="Nicholson C."/>
            <person name="Noirot C."/>
            <person name="O'Bleness M."/>
            <person name="Paule C.R."/>
            <person name="Poulain J."/>
            <person name="Prion F."/>
            <person name="Qin B."/>
            <person name="Qu C."/>
            <person name="Retzel E.F."/>
            <person name="Riddle C."/>
            <person name="Sallet E."/>
            <person name="Samain S."/>
            <person name="Samson N."/>
            <person name="Sanders I."/>
            <person name="Saurat O."/>
            <person name="Scarpelli C."/>
            <person name="Schiex T."/>
            <person name="Segurens B."/>
            <person name="Severin A.J."/>
            <person name="Sherrier D.J."/>
            <person name="Shi R."/>
            <person name="Sims S."/>
            <person name="Singer S.R."/>
            <person name="Sinharoy S."/>
            <person name="Sterck L."/>
            <person name="Viollet A."/>
            <person name="Wang B.B."/>
            <person name="Wang K."/>
            <person name="Wang M."/>
            <person name="Wang X."/>
            <person name="Warfsmann J."/>
            <person name="Weissenbach J."/>
            <person name="White D.D."/>
            <person name="White J.D."/>
            <person name="Wiley G.B."/>
            <person name="Wincker P."/>
            <person name="Xing Y."/>
            <person name="Yang L."/>
            <person name="Yao Z."/>
            <person name="Ying F."/>
            <person name="Zhai J."/>
            <person name="Zhou L."/>
            <person name="Zuber A."/>
            <person name="Denarie J."/>
            <person name="Dixon R.A."/>
            <person name="May G.D."/>
            <person name="Schwartz D.C."/>
            <person name="Rogers J."/>
            <person name="Quetier F."/>
            <person name="Town C.D."/>
            <person name="Roe B.A."/>
        </authorList>
    </citation>
    <scope>NUCLEOTIDE SEQUENCE [LARGE SCALE GENOMIC DNA]</scope>
    <source>
        <strain evidence="2">A17</strain>
        <strain evidence="3 4">cv. Jemalong A17</strain>
    </source>
</reference>
<accession>A0A072V6Q6</accession>
<evidence type="ECO:0000313" key="3">
    <source>
        <dbReference type="EnsemblPlants" id="KEH37038"/>
    </source>
</evidence>
<reference evidence="3" key="3">
    <citation type="submission" date="2015-04" db="UniProtKB">
        <authorList>
            <consortium name="EnsemblPlants"/>
        </authorList>
    </citation>
    <scope>IDENTIFICATION</scope>
    <source>
        <strain evidence="3">cv. Jemalong A17</strain>
    </source>
</reference>
<dbReference type="HOGENOM" id="CLU_1436419_0_0_1"/>
<dbReference type="AlphaFoldDB" id="A0A072V6Q6"/>
<organism evidence="2 4">
    <name type="scientific">Medicago truncatula</name>
    <name type="common">Barrel medic</name>
    <name type="synonym">Medicago tribuloides</name>
    <dbReference type="NCBI Taxonomy" id="3880"/>
    <lineage>
        <taxon>Eukaryota</taxon>
        <taxon>Viridiplantae</taxon>
        <taxon>Streptophyta</taxon>
        <taxon>Embryophyta</taxon>
        <taxon>Tracheophyta</taxon>
        <taxon>Spermatophyta</taxon>
        <taxon>Magnoliopsida</taxon>
        <taxon>eudicotyledons</taxon>
        <taxon>Gunneridae</taxon>
        <taxon>Pentapetalae</taxon>
        <taxon>rosids</taxon>
        <taxon>fabids</taxon>
        <taxon>Fabales</taxon>
        <taxon>Fabaceae</taxon>
        <taxon>Papilionoideae</taxon>
        <taxon>50 kb inversion clade</taxon>
        <taxon>NPAAA clade</taxon>
        <taxon>Hologalegina</taxon>
        <taxon>IRL clade</taxon>
        <taxon>Trifolieae</taxon>
        <taxon>Medicago</taxon>
    </lineage>
</organism>
<dbReference type="Proteomes" id="UP000002051">
    <property type="component" value="Chromosome 2"/>
</dbReference>
<evidence type="ECO:0000256" key="1">
    <source>
        <dbReference type="SAM" id="MobiDB-lite"/>
    </source>
</evidence>
<proteinExistence type="predicted"/>
<sequence>MKGQQTWTSETLLVVENFAKDFTPQLRSSHRTSFGSFGVDPSNSATSTTETTFSAALFPKEFGVFEVTTGATASTFEADTNFGSFVLDASHPPTSMSSKDLLIGVTSESATPTLSLLSESTPSIKHADGTIKKKEEQASNGTGANSICYHELKPTYGDANDFQILILREENNLTVHPHVVAGSGGYECE</sequence>
<protein>
    <submittedName>
        <fullName evidence="2 3">Uncharacterized protein</fullName>
    </submittedName>
</protein>
<name>A0A072V6Q6_MEDTR</name>